<comment type="caution">
    <text evidence="2">The sequence shown here is derived from an EMBL/GenBank/DDBJ whole genome shotgun (WGS) entry which is preliminary data.</text>
</comment>
<dbReference type="Proteomes" id="UP000604046">
    <property type="component" value="Unassembled WGS sequence"/>
</dbReference>
<dbReference type="EMBL" id="CAJNDS010002079">
    <property type="protein sequence ID" value="CAE7310113.1"/>
    <property type="molecule type" value="Genomic_DNA"/>
</dbReference>
<organism evidence="2 3">
    <name type="scientific">Symbiodinium natans</name>
    <dbReference type="NCBI Taxonomy" id="878477"/>
    <lineage>
        <taxon>Eukaryota</taxon>
        <taxon>Sar</taxon>
        <taxon>Alveolata</taxon>
        <taxon>Dinophyceae</taxon>
        <taxon>Suessiales</taxon>
        <taxon>Symbiodiniaceae</taxon>
        <taxon>Symbiodinium</taxon>
    </lineage>
</organism>
<evidence type="ECO:0000256" key="1">
    <source>
        <dbReference type="SAM" id="MobiDB-lite"/>
    </source>
</evidence>
<dbReference type="AlphaFoldDB" id="A0A812N9Y6"/>
<evidence type="ECO:0000313" key="3">
    <source>
        <dbReference type="Proteomes" id="UP000604046"/>
    </source>
</evidence>
<accession>A0A812N9Y6</accession>
<evidence type="ECO:0000313" key="2">
    <source>
        <dbReference type="EMBL" id="CAE7310113.1"/>
    </source>
</evidence>
<protein>
    <submittedName>
        <fullName evidence="2">Uncharacterized protein</fullName>
    </submittedName>
</protein>
<dbReference type="OrthoDB" id="419583at2759"/>
<proteinExistence type="predicted"/>
<sequence length="280" mass="30457">MVRRTKPTASYTGILELMGGRQQQHMTATLHRIQCLGYKIVGSIPPLNFLNRLGEIFAEFVESFAKVASAVATQAMKGGKSLLQTAATSDFPSAGAPPMVHHRGSNLMITKHTQQAPSGQAELLQELAAAKAKDDDDEDEEDPSAISWSFGDYGPQTRTLVTQFNGRETSTGSCLAFAPRNKTGSDSQATQQDWQATSEDAFIKLEPWAVPCGNKWMKDNWNKWQGYSFYTSDIAIEKCVTVTFALNMQPVVAFVGGIQFDLLPNPLAEVDTQASISGSA</sequence>
<reference evidence="2" key="1">
    <citation type="submission" date="2021-02" db="EMBL/GenBank/DDBJ databases">
        <authorList>
            <person name="Dougan E. K."/>
            <person name="Rhodes N."/>
            <person name="Thang M."/>
            <person name="Chan C."/>
        </authorList>
    </citation>
    <scope>NUCLEOTIDE SEQUENCE</scope>
</reference>
<gene>
    <name evidence="2" type="ORF">SNAT2548_LOCUS16288</name>
</gene>
<keyword evidence="3" id="KW-1185">Reference proteome</keyword>
<name>A0A812N9Y6_9DINO</name>
<feature type="region of interest" description="Disordered" evidence="1">
    <location>
        <begin position="128"/>
        <end position="149"/>
    </location>
</feature>